<protein>
    <recommendedName>
        <fullName evidence="1">At1g61320/AtMIF1 LRR domain-containing protein</fullName>
    </recommendedName>
</protein>
<keyword evidence="3" id="KW-1185">Reference proteome</keyword>
<gene>
    <name evidence="2" type="ORF">Ddye_014367</name>
</gene>
<comment type="caution">
    <text evidence="2">The sequence shown here is derived from an EMBL/GenBank/DDBJ whole genome shotgun (WGS) entry which is preliminary data.</text>
</comment>
<evidence type="ECO:0000259" key="1">
    <source>
        <dbReference type="Pfam" id="PF23622"/>
    </source>
</evidence>
<dbReference type="Pfam" id="PF23622">
    <property type="entry name" value="LRR_At1g61320_AtMIF1"/>
    <property type="match status" value="1"/>
</dbReference>
<reference evidence="2" key="1">
    <citation type="journal article" date="2023" name="Plant J.">
        <title>Genome sequences and population genomics provide insights into the demographic history, inbreeding, and mutation load of two 'living fossil' tree species of Dipteronia.</title>
        <authorList>
            <person name="Feng Y."/>
            <person name="Comes H.P."/>
            <person name="Chen J."/>
            <person name="Zhu S."/>
            <person name="Lu R."/>
            <person name="Zhang X."/>
            <person name="Li P."/>
            <person name="Qiu J."/>
            <person name="Olsen K.M."/>
            <person name="Qiu Y."/>
        </authorList>
    </citation>
    <scope>NUCLEOTIDE SEQUENCE</scope>
    <source>
        <strain evidence="2">KIB01</strain>
    </source>
</reference>
<feature type="domain" description="At1g61320/AtMIF1 LRR" evidence="1">
    <location>
        <begin position="66"/>
        <end position="179"/>
    </location>
</feature>
<dbReference type="Gene3D" id="3.80.10.10">
    <property type="entry name" value="Ribonuclease Inhibitor"/>
    <property type="match status" value="1"/>
</dbReference>
<dbReference type="SUPFAM" id="SSF52058">
    <property type="entry name" value="L domain-like"/>
    <property type="match status" value="1"/>
</dbReference>
<evidence type="ECO:0000313" key="2">
    <source>
        <dbReference type="EMBL" id="KAK2654511.1"/>
    </source>
</evidence>
<accession>A0AAD9X7R5</accession>
<organism evidence="2 3">
    <name type="scientific">Dipteronia dyeriana</name>
    <dbReference type="NCBI Taxonomy" id="168575"/>
    <lineage>
        <taxon>Eukaryota</taxon>
        <taxon>Viridiplantae</taxon>
        <taxon>Streptophyta</taxon>
        <taxon>Embryophyta</taxon>
        <taxon>Tracheophyta</taxon>
        <taxon>Spermatophyta</taxon>
        <taxon>Magnoliopsida</taxon>
        <taxon>eudicotyledons</taxon>
        <taxon>Gunneridae</taxon>
        <taxon>Pentapetalae</taxon>
        <taxon>rosids</taxon>
        <taxon>malvids</taxon>
        <taxon>Sapindales</taxon>
        <taxon>Sapindaceae</taxon>
        <taxon>Hippocastanoideae</taxon>
        <taxon>Acereae</taxon>
        <taxon>Dipteronia</taxon>
    </lineage>
</organism>
<sequence>MNVSLKKLSSWNVYADDRVIKNIAGGIPLIEETSFISDCKGLTSFDLFGLDRLIDISLGHDFELKRVSIKALNLYSHKIFAPTKLYEINLDNCKNLKRLSLGAISIKDEWLCCLVSKLPLLDCLGIDSCNDFESVKISYPTLKTLRISECANLVKLKIDTPNLSVLNCWGDDMISFSSNALALLDIDIELNPKKFDIDWCIKYIELVAQLHQFSDSLSLDVSTSEVCMYLLQVLFFFFFETSDTC</sequence>
<evidence type="ECO:0000313" key="3">
    <source>
        <dbReference type="Proteomes" id="UP001280121"/>
    </source>
</evidence>
<dbReference type="InterPro" id="IPR053772">
    <property type="entry name" value="At1g61320/At1g61330-like"/>
</dbReference>
<proteinExistence type="predicted"/>
<dbReference type="PANTHER" id="PTHR34145">
    <property type="entry name" value="OS02G0105600 PROTEIN"/>
    <property type="match status" value="1"/>
</dbReference>
<dbReference type="AlphaFoldDB" id="A0AAD9X7R5"/>
<dbReference type="Proteomes" id="UP001280121">
    <property type="component" value="Unassembled WGS sequence"/>
</dbReference>
<name>A0AAD9X7R5_9ROSI</name>
<dbReference type="PANTHER" id="PTHR34145:SF28">
    <property type="entry name" value="F-BOX DOMAIN-CONTAINING PROTEIN"/>
    <property type="match status" value="1"/>
</dbReference>
<dbReference type="InterPro" id="IPR032675">
    <property type="entry name" value="LRR_dom_sf"/>
</dbReference>
<dbReference type="EMBL" id="JANJYI010000004">
    <property type="protein sequence ID" value="KAK2654511.1"/>
    <property type="molecule type" value="Genomic_DNA"/>
</dbReference>
<dbReference type="InterPro" id="IPR055357">
    <property type="entry name" value="LRR_At1g61320_AtMIF1"/>
</dbReference>